<dbReference type="InterPro" id="IPR001841">
    <property type="entry name" value="Znf_RING"/>
</dbReference>
<dbReference type="Gene3D" id="3.30.40.10">
    <property type="entry name" value="Zinc/RING finger domain, C3HC4 (zinc finger)"/>
    <property type="match status" value="1"/>
</dbReference>
<proteinExistence type="predicted"/>
<dbReference type="Pfam" id="PF17123">
    <property type="entry name" value="zf-RING_11"/>
    <property type="match status" value="1"/>
</dbReference>
<dbReference type="SUPFAM" id="SSF57850">
    <property type="entry name" value="RING/U-box"/>
    <property type="match status" value="1"/>
</dbReference>
<feature type="domain" description="RING-type" evidence="1">
    <location>
        <begin position="3"/>
        <end position="47"/>
    </location>
</feature>
<protein>
    <recommendedName>
        <fullName evidence="1">RING-type domain-containing protein</fullName>
    </recommendedName>
</protein>
<dbReference type="AlphaFoldDB" id="A0A6C0FBC6"/>
<dbReference type="CDD" id="cd16448">
    <property type="entry name" value="RING-H2"/>
    <property type="match status" value="1"/>
</dbReference>
<dbReference type="EMBL" id="MN738839">
    <property type="protein sequence ID" value="QHT39166.1"/>
    <property type="molecule type" value="Genomic_DNA"/>
</dbReference>
<sequence>MDCSICLSPLKKKTYKLSCGHEFHLKCYQNCVYSNNCNIFIKCPLCRELNINTEKPYDNSYDNLKIWTSLERCKCTTKSGKRCKKRAILLNNGKCSIHQKPLSKDKYDLMCDLLYYLIQSNNITSTKVGMIDIGSKLCMKYPDLNNVQDILHYFFRFYYYNNQETIVNKLKIYDYYELEKDEYHSKYCMNKKILF</sequence>
<dbReference type="InterPro" id="IPR013083">
    <property type="entry name" value="Znf_RING/FYVE/PHD"/>
</dbReference>
<name>A0A6C0FBC6_9ZZZZ</name>
<reference evidence="2" key="1">
    <citation type="journal article" date="2020" name="Nature">
        <title>Giant virus diversity and host interactions through global metagenomics.</title>
        <authorList>
            <person name="Schulz F."/>
            <person name="Roux S."/>
            <person name="Paez-Espino D."/>
            <person name="Jungbluth S."/>
            <person name="Walsh D.A."/>
            <person name="Denef V.J."/>
            <person name="McMahon K.D."/>
            <person name="Konstantinidis K.T."/>
            <person name="Eloe-Fadrosh E.A."/>
            <person name="Kyrpides N.C."/>
            <person name="Woyke T."/>
        </authorList>
    </citation>
    <scope>NUCLEOTIDE SEQUENCE</scope>
    <source>
        <strain evidence="2">GVMAG-S-ERX556126-94</strain>
    </source>
</reference>
<evidence type="ECO:0000259" key="1">
    <source>
        <dbReference type="PROSITE" id="PS50089"/>
    </source>
</evidence>
<dbReference type="PROSITE" id="PS50089">
    <property type="entry name" value="ZF_RING_2"/>
    <property type="match status" value="1"/>
</dbReference>
<organism evidence="2">
    <name type="scientific">viral metagenome</name>
    <dbReference type="NCBI Taxonomy" id="1070528"/>
    <lineage>
        <taxon>unclassified sequences</taxon>
        <taxon>metagenomes</taxon>
        <taxon>organismal metagenomes</taxon>
    </lineage>
</organism>
<dbReference type="SMART" id="SM00184">
    <property type="entry name" value="RING"/>
    <property type="match status" value="1"/>
</dbReference>
<accession>A0A6C0FBC6</accession>
<evidence type="ECO:0000313" key="2">
    <source>
        <dbReference type="EMBL" id="QHT39166.1"/>
    </source>
</evidence>